<name>A0A6A5QLY9_AMPQU</name>
<keyword evidence="2" id="KW-1185">Reference proteome</keyword>
<reference evidence="1" key="1">
    <citation type="journal article" date="2020" name="Stud. Mycol.">
        <title>101 Dothideomycetes genomes: a test case for predicting lifestyles and emergence of pathogens.</title>
        <authorList>
            <person name="Haridas S."/>
            <person name="Albert R."/>
            <person name="Binder M."/>
            <person name="Bloem J."/>
            <person name="Labutti K."/>
            <person name="Salamov A."/>
            <person name="Andreopoulos B."/>
            <person name="Baker S."/>
            <person name="Barry K."/>
            <person name="Bills G."/>
            <person name="Bluhm B."/>
            <person name="Cannon C."/>
            <person name="Castanera R."/>
            <person name="Culley D."/>
            <person name="Daum C."/>
            <person name="Ezra D."/>
            <person name="Gonzalez J."/>
            <person name="Henrissat B."/>
            <person name="Kuo A."/>
            <person name="Liang C."/>
            <person name="Lipzen A."/>
            <person name="Lutzoni F."/>
            <person name="Magnuson J."/>
            <person name="Mondo S."/>
            <person name="Nolan M."/>
            <person name="Ohm R."/>
            <person name="Pangilinan J."/>
            <person name="Park H.-J."/>
            <person name="Ramirez L."/>
            <person name="Alfaro M."/>
            <person name="Sun H."/>
            <person name="Tritt A."/>
            <person name="Yoshinaga Y."/>
            <person name="Zwiers L.-H."/>
            <person name="Turgeon B."/>
            <person name="Goodwin S."/>
            <person name="Spatafora J."/>
            <person name="Crous P."/>
            <person name="Grigoriev I."/>
        </authorList>
    </citation>
    <scope>NUCLEOTIDE SEQUENCE</scope>
    <source>
        <strain evidence="1">HMLAC05119</strain>
    </source>
</reference>
<protein>
    <submittedName>
        <fullName evidence="1">Uncharacterized protein</fullName>
    </submittedName>
</protein>
<accession>A0A6A5QLY9</accession>
<organism evidence="1 2">
    <name type="scientific">Ampelomyces quisqualis</name>
    <name type="common">Powdery mildew agent</name>
    <dbReference type="NCBI Taxonomy" id="50730"/>
    <lineage>
        <taxon>Eukaryota</taxon>
        <taxon>Fungi</taxon>
        <taxon>Dikarya</taxon>
        <taxon>Ascomycota</taxon>
        <taxon>Pezizomycotina</taxon>
        <taxon>Dothideomycetes</taxon>
        <taxon>Pleosporomycetidae</taxon>
        <taxon>Pleosporales</taxon>
        <taxon>Pleosporineae</taxon>
        <taxon>Phaeosphaeriaceae</taxon>
        <taxon>Ampelomyces</taxon>
    </lineage>
</organism>
<dbReference type="EMBL" id="ML979136">
    <property type="protein sequence ID" value="KAF1915504.1"/>
    <property type="molecule type" value="Genomic_DNA"/>
</dbReference>
<dbReference type="Proteomes" id="UP000800096">
    <property type="component" value="Unassembled WGS sequence"/>
</dbReference>
<evidence type="ECO:0000313" key="1">
    <source>
        <dbReference type="EMBL" id="KAF1915504.1"/>
    </source>
</evidence>
<dbReference type="AlphaFoldDB" id="A0A6A5QLY9"/>
<proteinExistence type="predicted"/>
<sequence length="54" mass="6402">MLAVERFTGLIDSTCLRRTKNLLHLPDQQNVVRMITLSLEERIQYDPTRKTMVR</sequence>
<dbReference type="OrthoDB" id="448448at2759"/>
<gene>
    <name evidence="1" type="ORF">BDU57DRAFT_518517</name>
</gene>
<evidence type="ECO:0000313" key="2">
    <source>
        <dbReference type="Proteomes" id="UP000800096"/>
    </source>
</evidence>